<dbReference type="PANTHER" id="PTHR13847:SF287">
    <property type="entry name" value="FAD-DEPENDENT OXIDOREDUCTASE DOMAIN-CONTAINING PROTEIN 1"/>
    <property type="match status" value="1"/>
</dbReference>
<dbReference type="RefSeq" id="WP_264487647.1">
    <property type="nucleotide sequence ID" value="NZ_JAPDDT010000005.1"/>
</dbReference>
<proteinExistence type="predicted"/>
<keyword evidence="4" id="KW-1185">Reference proteome</keyword>
<protein>
    <submittedName>
        <fullName evidence="3">FAD-binding oxidoreductase</fullName>
    </submittedName>
</protein>
<evidence type="ECO:0000256" key="1">
    <source>
        <dbReference type="ARBA" id="ARBA00023002"/>
    </source>
</evidence>
<dbReference type="InterPro" id="IPR006076">
    <property type="entry name" value="FAD-dep_OxRdtase"/>
</dbReference>
<dbReference type="Pfam" id="PF01266">
    <property type="entry name" value="DAO"/>
    <property type="match status" value="1"/>
</dbReference>
<keyword evidence="1" id="KW-0560">Oxidoreductase</keyword>
<evidence type="ECO:0000313" key="3">
    <source>
        <dbReference type="EMBL" id="MCW1923538.1"/>
    </source>
</evidence>
<dbReference type="PANTHER" id="PTHR13847">
    <property type="entry name" value="SARCOSINE DEHYDROGENASE-RELATED"/>
    <property type="match status" value="1"/>
</dbReference>
<dbReference type="Gene3D" id="3.30.9.10">
    <property type="entry name" value="D-Amino Acid Oxidase, subunit A, domain 2"/>
    <property type="match status" value="1"/>
</dbReference>
<reference evidence="3 4" key="1">
    <citation type="submission" date="2022-10" db="EMBL/GenBank/DDBJ databases">
        <title>Luteolibacter arcticus strain CCTCC AB 2014275, whole genome shotgun sequencing project.</title>
        <authorList>
            <person name="Zhao G."/>
            <person name="Shen L."/>
        </authorList>
    </citation>
    <scope>NUCLEOTIDE SEQUENCE [LARGE SCALE GENOMIC DNA]</scope>
    <source>
        <strain evidence="3 4">CCTCC AB 2014275</strain>
    </source>
</reference>
<feature type="domain" description="FAD dependent oxidoreductase" evidence="2">
    <location>
        <begin position="10"/>
        <end position="353"/>
    </location>
</feature>
<accession>A0ABT3GJ39</accession>
<gene>
    <name evidence="3" type="ORF">OKA05_13320</name>
</gene>
<evidence type="ECO:0000313" key="4">
    <source>
        <dbReference type="Proteomes" id="UP001320876"/>
    </source>
</evidence>
<evidence type="ECO:0000259" key="2">
    <source>
        <dbReference type="Pfam" id="PF01266"/>
    </source>
</evidence>
<dbReference type="Gene3D" id="3.50.50.60">
    <property type="entry name" value="FAD/NAD(P)-binding domain"/>
    <property type="match status" value="1"/>
</dbReference>
<dbReference type="SUPFAM" id="SSF51905">
    <property type="entry name" value="FAD/NAD(P)-binding domain"/>
    <property type="match status" value="1"/>
</dbReference>
<dbReference type="EMBL" id="JAPDDT010000005">
    <property type="protein sequence ID" value="MCW1923538.1"/>
    <property type="molecule type" value="Genomic_DNA"/>
</dbReference>
<dbReference type="Proteomes" id="UP001320876">
    <property type="component" value="Unassembled WGS sequence"/>
</dbReference>
<dbReference type="InterPro" id="IPR036188">
    <property type="entry name" value="FAD/NAD-bd_sf"/>
</dbReference>
<organism evidence="3 4">
    <name type="scientific">Luteolibacter arcticus</name>
    <dbReference type="NCBI Taxonomy" id="1581411"/>
    <lineage>
        <taxon>Bacteria</taxon>
        <taxon>Pseudomonadati</taxon>
        <taxon>Verrucomicrobiota</taxon>
        <taxon>Verrucomicrobiia</taxon>
        <taxon>Verrucomicrobiales</taxon>
        <taxon>Verrucomicrobiaceae</taxon>
        <taxon>Luteolibacter</taxon>
    </lineage>
</organism>
<sequence>MNPAADHLRRIVIAGGGFFGCSIALMLRERGWHPVIVEETGDLLTRASRVNQARVHGGYHYPRSLITAYRSRHNYERFREKYREAIVDRFTKIYAVGRYFSKVTAGQFEVFMKRIGAPLKESPVSIARLFNPALTEKCWIAEECAFDFSILREKLRRELDEAGIEVRYNNRVLAAQAGRDGIVAQLSGGAELPCRMVFNATYAGLNLLTSGSRLALVPLKHELAEMALIELPDELKGLSVTMMCGPFFSFMPYPARGLTTLSHVRYTPHAQWFENTRTGASDPYQRFEALAKTSHQEFMLADASRYLPALRGATYHDSIWAVKTLLPQTETDDGRPILFQQDPLLPAVVHVMGGKIDNIFDVEDELDKLLAAGTATAA</sequence>
<comment type="caution">
    <text evidence="3">The sequence shown here is derived from an EMBL/GenBank/DDBJ whole genome shotgun (WGS) entry which is preliminary data.</text>
</comment>
<name>A0ABT3GJ39_9BACT</name>